<evidence type="ECO:0000256" key="10">
    <source>
        <dbReference type="SAM" id="Phobius"/>
    </source>
</evidence>
<evidence type="ECO:0000313" key="11">
    <source>
        <dbReference type="EMBL" id="KAF6998665.1"/>
    </source>
</evidence>
<organism evidence="11">
    <name type="scientific">Triticum aestivum</name>
    <name type="common">Wheat</name>
    <dbReference type="NCBI Taxonomy" id="4565"/>
    <lineage>
        <taxon>Eukaryota</taxon>
        <taxon>Viridiplantae</taxon>
        <taxon>Streptophyta</taxon>
        <taxon>Embryophyta</taxon>
        <taxon>Tracheophyta</taxon>
        <taxon>Spermatophyta</taxon>
        <taxon>Magnoliopsida</taxon>
        <taxon>Liliopsida</taxon>
        <taxon>Poales</taxon>
        <taxon>Poaceae</taxon>
        <taxon>BOP clade</taxon>
        <taxon>Pooideae</taxon>
        <taxon>Triticodae</taxon>
        <taxon>Triticeae</taxon>
        <taxon>Triticinae</taxon>
        <taxon>Triticum</taxon>
    </lineage>
</organism>
<evidence type="ECO:0000256" key="7">
    <source>
        <dbReference type="ARBA" id="ARBA00022737"/>
    </source>
</evidence>
<dbReference type="Proteomes" id="UP000815260">
    <property type="component" value="Chromosome 2A"/>
</dbReference>
<evidence type="ECO:0000256" key="2">
    <source>
        <dbReference type="ARBA" id="ARBA00007809"/>
    </source>
</evidence>
<keyword evidence="5" id="KW-0762">Sugar transport</keyword>
<dbReference type="EMBL" id="CM022214">
    <property type="protein sequence ID" value="KAF6998665.1"/>
    <property type="molecule type" value="Genomic_DNA"/>
</dbReference>
<accession>A0A9R1DVS3</accession>
<feature type="transmembrane region" description="Helical" evidence="10">
    <location>
        <begin position="133"/>
        <end position="152"/>
    </location>
</feature>
<dbReference type="InterPro" id="IPR047664">
    <property type="entry name" value="SWEET"/>
</dbReference>
<feature type="transmembrane region" description="Helical" evidence="10">
    <location>
        <begin position="102"/>
        <end position="127"/>
    </location>
</feature>
<dbReference type="AlphaFoldDB" id="A0A9R1DVS3"/>
<feature type="non-terminal residue" evidence="11">
    <location>
        <position position="153"/>
    </location>
</feature>
<dbReference type="Pfam" id="PF03083">
    <property type="entry name" value="MtN3_slv"/>
    <property type="match status" value="1"/>
</dbReference>
<evidence type="ECO:0000256" key="4">
    <source>
        <dbReference type="ARBA" id="ARBA00022475"/>
    </source>
</evidence>
<name>A0A9R1DVS3_WHEAT</name>
<dbReference type="PANTHER" id="PTHR10791">
    <property type="entry name" value="RAG1-ACTIVATING PROTEIN 1"/>
    <property type="match status" value="1"/>
</dbReference>
<comment type="caution">
    <text evidence="11">The sequence shown here is derived from an EMBL/GenBank/DDBJ whole genome shotgun (WGS) entry which is preliminary data.</text>
</comment>
<feature type="transmembrane region" description="Helical" evidence="10">
    <location>
        <begin position="46"/>
        <end position="65"/>
    </location>
</feature>
<evidence type="ECO:0000256" key="6">
    <source>
        <dbReference type="ARBA" id="ARBA00022692"/>
    </source>
</evidence>
<evidence type="ECO:0000256" key="5">
    <source>
        <dbReference type="ARBA" id="ARBA00022597"/>
    </source>
</evidence>
<dbReference type="GO" id="GO:0051119">
    <property type="term" value="F:sugar transmembrane transporter activity"/>
    <property type="evidence" value="ECO:0007669"/>
    <property type="project" value="InterPro"/>
</dbReference>
<reference evidence="11" key="1">
    <citation type="journal article" date="2017" name="Gigascience">
        <title>The first near-complete assembly of the hexaploid bread wheat genome, Triticum aestivum.</title>
        <authorList>
            <person name="Zimin A.V."/>
            <person name="Puiu D."/>
            <person name="Hall R."/>
            <person name="Kingan S."/>
            <person name="Clavijo B.J."/>
            <person name="Salzberg S.L."/>
        </authorList>
    </citation>
    <scope>NUCLEOTIDE SEQUENCE</scope>
    <source>
        <tissue evidence="11">Leaf</tissue>
    </source>
</reference>
<reference evidence="11" key="2">
    <citation type="submission" date="2020-03" db="EMBL/GenBank/DDBJ databases">
        <title>The second near-complete assembly of the hexaploid bread wheat (Triticum aestivum) genome.</title>
        <authorList>
            <person name="Zimin A.V."/>
            <person name="Puiu D."/>
            <person name="Shumante A."/>
            <person name="Alonge M."/>
            <person name="Salzberg S.L."/>
        </authorList>
    </citation>
    <scope>NUCLEOTIDE SEQUENCE</scope>
    <source>
        <tissue evidence="11">Leaf</tissue>
    </source>
</reference>
<sequence length="153" mass="16972">MVSADAARNVVGIMGNCISFCLFLSPAQTFDRICKNKDVEQFTPDPYLATLMNCLLWFFYGLPIVHPNSLLVITINSIGIIIETIYLSIFFLYSPPKKRLKILLVVGFEVAFVASVVVGVLLSAHTYEDRSRIVGIICIVFGTIMYAAPLTVM</sequence>
<evidence type="ECO:0000256" key="3">
    <source>
        <dbReference type="ARBA" id="ARBA00022448"/>
    </source>
</evidence>
<dbReference type="GO" id="GO:0005886">
    <property type="term" value="C:plasma membrane"/>
    <property type="evidence" value="ECO:0007669"/>
    <property type="project" value="UniProtKB-SubCell"/>
</dbReference>
<keyword evidence="6 10" id="KW-0812">Transmembrane</keyword>
<evidence type="ECO:0000256" key="1">
    <source>
        <dbReference type="ARBA" id="ARBA00004651"/>
    </source>
</evidence>
<feature type="transmembrane region" description="Helical" evidence="10">
    <location>
        <begin position="71"/>
        <end position="93"/>
    </location>
</feature>
<keyword evidence="7" id="KW-0677">Repeat</keyword>
<proteinExistence type="inferred from homology"/>
<dbReference type="OrthoDB" id="633647at2759"/>
<feature type="transmembrane region" description="Helical" evidence="10">
    <location>
        <begin position="6"/>
        <end position="25"/>
    </location>
</feature>
<dbReference type="FunFam" id="1.20.1280.290:FF:000001">
    <property type="entry name" value="Bidirectional sugar transporter SWEET"/>
    <property type="match status" value="1"/>
</dbReference>
<keyword evidence="3" id="KW-0813">Transport</keyword>
<evidence type="ECO:0000256" key="8">
    <source>
        <dbReference type="ARBA" id="ARBA00022989"/>
    </source>
</evidence>
<evidence type="ECO:0008006" key="12">
    <source>
        <dbReference type="Google" id="ProtNLM"/>
    </source>
</evidence>
<dbReference type="Gene3D" id="1.20.1280.290">
    <property type="match status" value="1"/>
</dbReference>
<protein>
    <recommendedName>
        <fullName evidence="12">Bidirectional sugar transporter SWEET</fullName>
    </recommendedName>
</protein>
<comment type="similarity">
    <text evidence="2">Belongs to the SWEET sugar transporter family.</text>
</comment>
<comment type="subcellular location">
    <subcellularLocation>
        <location evidence="1">Cell membrane</location>
        <topology evidence="1">Multi-pass membrane protein</topology>
    </subcellularLocation>
</comment>
<keyword evidence="8 10" id="KW-1133">Transmembrane helix</keyword>
<evidence type="ECO:0000256" key="9">
    <source>
        <dbReference type="ARBA" id="ARBA00023136"/>
    </source>
</evidence>
<dbReference type="InterPro" id="IPR004316">
    <property type="entry name" value="SWEET_rpt"/>
</dbReference>
<keyword evidence="4" id="KW-1003">Cell membrane</keyword>
<keyword evidence="9 10" id="KW-0472">Membrane</keyword>
<dbReference type="PANTHER" id="PTHR10791:SF124">
    <property type="entry name" value="BIDIRECTIONAL SUGAR TRANSPORTER SWEET"/>
    <property type="match status" value="1"/>
</dbReference>
<gene>
    <name evidence="11" type="ORF">CFC21_014762</name>
</gene>